<dbReference type="InterPro" id="IPR000299">
    <property type="entry name" value="FERM_domain"/>
</dbReference>
<keyword evidence="2" id="KW-0963">Cytoplasm</keyword>
<evidence type="ECO:0000256" key="1">
    <source>
        <dbReference type="ARBA" id="ARBA00004496"/>
    </source>
</evidence>
<feature type="compositionally biased region" description="Polar residues" evidence="4">
    <location>
        <begin position="609"/>
        <end position="623"/>
    </location>
</feature>
<evidence type="ECO:0000256" key="4">
    <source>
        <dbReference type="SAM" id="MobiDB-lite"/>
    </source>
</evidence>
<comment type="subcellular location">
    <subcellularLocation>
        <location evidence="1">Cytoplasm</location>
    </subcellularLocation>
</comment>
<evidence type="ECO:0000259" key="5">
    <source>
        <dbReference type="PROSITE" id="PS50057"/>
    </source>
</evidence>
<dbReference type="Pfam" id="PF09380">
    <property type="entry name" value="FERM_C"/>
    <property type="match status" value="1"/>
</dbReference>
<feature type="region of interest" description="Disordered" evidence="4">
    <location>
        <begin position="586"/>
        <end position="646"/>
    </location>
</feature>
<dbReference type="InterPro" id="IPR011993">
    <property type="entry name" value="PH-like_dom_sf"/>
</dbReference>
<organism evidence="6 7">
    <name type="scientific">Dimorphilus gyrociliatus</name>
    <dbReference type="NCBI Taxonomy" id="2664684"/>
    <lineage>
        <taxon>Eukaryota</taxon>
        <taxon>Metazoa</taxon>
        <taxon>Spiralia</taxon>
        <taxon>Lophotrochozoa</taxon>
        <taxon>Annelida</taxon>
        <taxon>Polychaeta</taxon>
        <taxon>Polychaeta incertae sedis</taxon>
        <taxon>Dinophilidae</taxon>
        <taxon>Dimorphilus</taxon>
    </lineage>
</organism>
<dbReference type="SMART" id="SM01196">
    <property type="entry name" value="FERM_C"/>
    <property type="match status" value="1"/>
</dbReference>
<evidence type="ECO:0000256" key="3">
    <source>
        <dbReference type="ARBA" id="ARBA00023054"/>
    </source>
</evidence>
<accession>A0A7I8W898</accession>
<dbReference type="AlphaFoldDB" id="A0A7I8W898"/>
<dbReference type="InterPro" id="IPR021774">
    <property type="entry name" value="CUPID"/>
</dbReference>
<dbReference type="Gene3D" id="2.30.29.30">
    <property type="entry name" value="Pleckstrin-homology domain (PH domain)/Phosphotyrosine-binding domain (PTB)"/>
    <property type="match status" value="1"/>
</dbReference>
<dbReference type="InterPro" id="IPR047176">
    <property type="entry name" value="FRMD4A/B"/>
</dbReference>
<feature type="compositionally biased region" description="Polar residues" evidence="4">
    <location>
        <begin position="544"/>
        <end position="554"/>
    </location>
</feature>
<dbReference type="OrthoDB" id="10063592at2759"/>
<protein>
    <submittedName>
        <fullName evidence="6">DgyrCDS11749</fullName>
    </submittedName>
</protein>
<dbReference type="SUPFAM" id="SSF54236">
    <property type="entry name" value="Ubiquitin-like"/>
    <property type="match status" value="1"/>
</dbReference>
<dbReference type="Pfam" id="PF11819">
    <property type="entry name" value="CUPID"/>
    <property type="match status" value="1"/>
</dbReference>
<reference evidence="6 7" key="1">
    <citation type="submission" date="2020-08" db="EMBL/GenBank/DDBJ databases">
        <authorList>
            <person name="Hejnol A."/>
        </authorList>
    </citation>
    <scope>NUCLEOTIDE SEQUENCE [LARGE SCALE GENOMIC DNA]</scope>
</reference>
<gene>
    <name evidence="6" type="ORF">DGYR_LOCUS11082</name>
</gene>
<dbReference type="SMART" id="SM00295">
    <property type="entry name" value="B41"/>
    <property type="match status" value="1"/>
</dbReference>
<keyword evidence="7" id="KW-1185">Reference proteome</keyword>
<dbReference type="InterPro" id="IPR018979">
    <property type="entry name" value="FERM_N"/>
</dbReference>
<feature type="region of interest" description="Disordered" evidence="4">
    <location>
        <begin position="520"/>
        <end position="554"/>
    </location>
</feature>
<dbReference type="GO" id="GO:0005737">
    <property type="term" value="C:cytoplasm"/>
    <property type="evidence" value="ECO:0007669"/>
    <property type="project" value="UniProtKB-SubCell"/>
</dbReference>
<proteinExistence type="predicted"/>
<dbReference type="InterPro" id="IPR019749">
    <property type="entry name" value="Band_41_domain"/>
</dbReference>
<keyword evidence="3" id="KW-0175">Coiled coil</keyword>
<dbReference type="SUPFAM" id="SSF50729">
    <property type="entry name" value="PH domain-like"/>
    <property type="match status" value="1"/>
</dbReference>
<feature type="domain" description="FERM" evidence="5">
    <location>
        <begin position="5"/>
        <end position="275"/>
    </location>
</feature>
<dbReference type="PANTHER" id="PTHR46079">
    <property type="entry name" value="FERM DOMAIN-CONTAINING PROTEIN 4"/>
    <property type="match status" value="1"/>
</dbReference>
<dbReference type="InterPro" id="IPR018980">
    <property type="entry name" value="FERM_PH-like_C"/>
</dbReference>
<dbReference type="InterPro" id="IPR019747">
    <property type="entry name" value="FERM_CS"/>
</dbReference>
<dbReference type="InterPro" id="IPR029071">
    <property type="entry name" value="Ubiquitin-like_domsf"/>
</dbReference>
<dbReference type="PANTHER" id="PTHR46079:SF2">
    <property type="entry name" value="FERM DOMAIN-CONTAINING PROTEIN"/>
    <property type="match status" value="1"/>
</dbReference>
<dbReference type="EMBL" id="CAJFCJ010000019">
    <property type="protein sequence ID" value="CAD5123398.1"/>
    <property type="molecule type" value="Genomic_DNA"/>
</dbReference>
<dbReference type="Gene3D" id="3.10.20.90">
    <property type="entry name" value="Phosphatidylinositol 3-kinase Catalytic Subunit, Chain A, domain 1"/>
    <property type="match status" value="1"/>
</dbReference>
<feature type="compositionally biased region" description="Low complexity" evidence="4">
    <location>
        <begin position="593"/>
        <end position="608"/>
    </location>
</feature>
<evidence type="ECO:0000256" key="2">
    <source>
        <dbReference type="ARBA" id="ARBA00022490"/>
    </source>
</evidence>
<dbReference type="Pfam" id="PF09379">
    <property type="entry name" value="FERM_N"/>
    <property type="match status" value="1"/>
</dbReference>
<name>A0A7I8W898_9ANNE</name>
<dbReference type="PROSITE" id="PS00660">
    <property type="entry name" value="FERM_1"/>
    <property type="match status" value="1"/>
</dbReference>
<comment type="caution">
    <text evidence="6">The sequence shown here is derived from an EMBL/GenBank/DDBJ whole genome shotgun (WGS) entry which is preliminary data.</text>
</comment>
<evidence type="ECO:0000313" key="6">
    <source>
        <dbReference type="EMBL" id="CAD5123398.1"/>
    </source>
</evidence>
<sequence length="821" mass="94578">MSNSRQTKILFLDGTEINVLIQPSLSSRDLLDMVFSHLHIKTDKSYFGIFWKDSCNQKHWLDLERNVLDQELPPNKSLLLFFGVRFFCESFTCLSEDSSVLALFYQIVRNLHSKELCFAKGPLLYETYAHILQALHGDYKEGIEHEIPDDLVDVVIEQWRGLKDCSRGKAVVLTIQNAENSPSYGMHYFQVKDKQNNLHWLGVSHKGIGQFDYENRTIVTKMFTWKQLENLYYREKKFSIEVHDSKRLVQSKSTYNIYEETQVPERYHGHIHSSCDELSTAINEPTTQVSTSRRTFSSGSVYVHAWFTNSLSLTKNIWQTAIEQHKHYLRPENFQGFATRTNEEIVKSLDRAKFVAVGKYSKAVMNIETLTPEERKERKIELEKRKLMLEEKLKQRLEELKASCIEEYELTGHLPKEYPGDSEAILQKKVGTLFPFPPKLFSDHADIVVNELEKKVEIVKSVVAANKKVYKESKGTIRRKHKFTFKTSASELRKLEDRLNNLKIKKGQKAVHVSKSVEDFSDDDSLDDLVSPRDSPALGRENITRCSPRSSSPEQVVVTYARYPAIKGNKQPETPRVEYVELTSSCKAKKNGSSSTPSSSPCITPSTSFNSPPQVQSHNLPSPNESPPPQNINPEKNAGYKPYLPSHRPKYRIQQYPTISQRYIEHVVEPPQYPIRVEHSYRPQHAALQQIEANGSYTEPKQLNMEYESNRVCSSTCNDHVIVKRYQDCVEVFRPFLSSDVAKYSESRRRQMSPISPDNVQKVHQYAPPELLKCEPVRSPTNSFEKTFGDLDMSCQSDAFKSEMMNWLTDRNQQTPDSTLV</sequence>
<dbReference type="Proteomes" id="UP000549394">
    <property type="component" value="Unassembled WGS sequence"/>
</dbReference>
<dbReference type="GO" id="GO:0090162">
    <property type="term" value="P:establishment of epithelial cell polarity"/>
    <property type="evidence" value="ECO:0007669"/>
    <property type="project" value="InterPro"/>
</dbReference>
<evidence type="ECO:0000313" key="7">
    <source>
        <dbReference type="Proteomes" id="UP000549394"/>
    </source>
</evidence>
<dbReference type="PROSITE" id="PS50057">
    <property type="entry name" value="FERM_3"/>
    <property type="match status" value="1"/>
</dbReference>